<accession>A0A0A8ZYR0</accession>
<proteinExistence type="predicted"/>
<reference evidence="1" key="1">
    <citation type="submission" date="2014-09" db="EMBL/GenBank/DDBJ databases">
        <authorList>
            <person name="Magalhaes I.L.F."/>
            <person name="Oliveira U."/>
            <person name="Santos F.R."/>
            <person name="Vidigal T.H.D.A."/>
            <person name="Brescovit A.D."/>
            <person name="Santos A.J."/>
        </authorList>
    </citation>
    <scope>NUCLEOTIDE SEQUENCE</scope>
    <source>
        <tissue evidence="1">Shoot tissue taken approximately 20 cm above the soil surface</tissue>
    </source>
</reference>
<name>A0A0A8ZYR0_ARUDO</name>
<dbReference type="AlphaFoldDB" id="A0A0A8ZYR0"/>
<reference evidence="1" key="2">
    <citation type="journal article" date="2015" name="Data Brief">
        <title>Shoot transcriptome of the giant reed, Arundo donax.</title>
        <authorList>
            <person name="Barrero R.A."/>
            <person name="Guerrero F.D."/>
            <person name="Moolhuijzen P."/>
            <person name="Goolsby J.A."/>
            <person name="Tidwell J."/>
            <person name="Bellgard S.E."/>
            <person name="Bellgard M.I."/>
        </authorList>
    </citation>
    <scope>NUCLEOTIDE SEQUENCE</scope>
    <source>
        <tissue evidence="1">Shoot tissue taken approximately 20 cm above the soil surface</tissue>
    </source>
</reference>
<sequence>MCCLACLPRPVGCQRWPLRL</sequence>
<organism evidence="1">
    <name type="scientific">Arundo donax</name>
    <name type="common">Giant reed</name>
    <name type="synonym">Donax arundinaceus</name>
    <dbReference type="NCBI Taxonomy" id="35708"/>
    <lineage>
        <taxon>Eukaryota</taxon>
        <taxon>Viridiplantae</taxon>
        <taxon>Streptophyta</taxon>
        <taxon>Embryophyta</taxon>
        <taxon>Tracheophyta</taxon>
        <taxon>Spermatophyta</taxon>
        <taxon>Magnoliopsida</taxon>
        <taxon>Liliopsida</taxon>
        <taxon>Poales</taxon>
        <taxon>Poaceae</taxon>
        <taxon>PACMAD clade</taxon>
        <taxon>Arundinoideae</taxon>
        <taxon>Arundineae</taxon>
        <taxon>Arundo</taxon>
    </lineage>
</organism>
<dbReference type="EMBL" id="GBRH01253386">
    <property type="protein sequence ID" value="JAD44509.1"/>
    <property type="molecule type" value="Transcribed_RNA"/>
</dbReference>
<evidence type="ECO:0000313" key="1">
    <source>
        <dbReference type="EMBL" id="JAD44509.1"/>
    </source>
</evidence>
<protein>
    <submittedName>
        <fullName evidence="1">Uncharacterized protein</fullName>
    </submittedName>
</protein>